<gene>
    <name evidence="14" type="ORF">KQX54_012449</name>
</gene>
<evidence type="ECO:0000256" key="9">
    <source>
        <dbReference type="ARBA" id="ARBA00023004"/>
    </source>
</evidence>
<dbReference type="InterPro" id="IPR045150">
    <property type="entry name" value="CYB561D1/2"/>
</dbReference>
<dbReference type="PANTHER" id="PTHR15422:SF45">
    <property type="entry name" value="CYTOCHROME B561 DOMAIN-CONTAINING PROTEIN"/>
    <property type="match status" value="1"/>
</dbReference>
<evidence type="ECO:0000256" key="11">
    <source>
        <dbReference type="ARBA" id="ARBA00024225"/>
    </source>
</evidence>
<dbReference type="Pfam" id="PF03188">
    <property type="entry name" value="Cytochrom_B561"/>
    <property type="match status" value="1"/>
</dbReference>
<dbReference type="GO" id="GO:0140575">
    <property type="term" value="F:transmembrane monodehydroascorbate reductase activity"/>
    <property type="evidence" value="ECO:0007669"/>
    <property type="project" value="InterPro"/>
</dbReference>
<comment type="caution">
    <text evidence="14">The sequence shown here is derived from an EMBL/GenBank/DDBJ whole genome shotgun (WGS) entry which is preliminary data.</text>
</comment>
<dbReference type="EMBL" id="JAHXZJ010001119">
    <property type="protein sequence ID" value="KAH0554724.1"/>
    <property type="molecule type" value="Genomic_DNA"/>
</dbReference>
<dbReference type="Proteomes" id="UP000826195">
    <property type="component" value="Unassembled WGS sequence"/>
</dbReference>
<protein>
    <recommendedName>
        <fullName evidence="11">ascorbate ferrireductase (transmembrane)</fullName>
        <ecNumber evidence="11">7.2.1.3</ecNumber>
    </recommendedName>
</protein>
<keyword evidence="9" id="KW-0408">Iron</keyword>
<evidence type="ECO:0000259" key="13">
    <source>
        <dbReference type="PROSITE" id="PS50939"/>
    </source>
</evidence>
<evidence type="ECO:0000256" key="2">
    <source>
        <dbReference type="ARBA" id="ARBA00004141"/>
    </source>
</evidence>
<dbReference type="PANTHER" id="PTHR15422">
    <property type="entry name" value="OS05G0565100 PROTEIN"/>
    <property type="match status" value="1"/>
</dbReference>
<evidence type="ECO:0000256" key="10">
    <source>
        <dbReference type="ARBA" id="ARBA00023136"/>
    </source>
</evidence>
<keyword evidence="6" id="KW-0479">Metal-binding</keyword>
<feature type="transmembrane region" description="Helical" evidence="12">
    <location>
        <begin position="197"/>
        <end position="218"/>
    </location>
</feature>
<evidence type="ECO:0000256" key="5">
    <source>
        <dbReference type="ARBA" id="ARBA00022692"/>
    </source>
</evidence>
<accession>A0AAV7IPD5</accession>
<feature type="domain" description="Cytochrome b561" evidence="13">
    <location>
        <begin position="19"/>
        <end position="220"/>
    </location>
</feature>
<dbReference type="EC" id="7.2.1.3" evidence="11"/>
<dbReference type="AlphaFoldDB" id="A0AAV7IPD5"/>
<dbReference type="Gene3D" id="1.20.120.1770">
    <property type="match status" value="1"/>
</dbReference>
<keyword evidence="7" id="KW-0249">Electron transport</keyword>
<keyword evidence="4" id="KW-0349">Heme</keyword>
<keyword evidence="8 12" id="KW-1133">Transmembrane helix</keyword>
<evidence type="ECO:0000256" key="3">
    <source>
        <dbReference type="ARBA" id="ARBA00022448"/>
    </source>
</evidence>
<keyword evidence="10 12" id="KW-0472">Membrane</keyword>
<dbReference type="PROSITE" id="PS50939">
    <property type="entry name" value="CYTOCHROME_B561"/>
    <property type="match status" value="1"/>
</dbReference>
<dbReference type="CDD" id="cd08761">
    <property type="entry name" value="Cyt_b561_CYB561D2_like"/>
    <property type="match status" value="1"/>
</dbReference>
<evidence type="ECO:0000256" key="6">
    <source>
        <dbReference type="ARBA" id="ARBA00022723"/>
    </source>
</evidence>
<feature type="transmembrane region" description="Helical" evidence="12">
    <location>
        <begin position="91"/>
        <end position="110"/>
    </location>
</feature>
<dbReference type="SMART" id="SM00665">
    <property type="entry name" value="B561"/>
    <property type="match status" value="1"/>
</dbReference>
<evidence type="ECO:0000256" key="4">
    <source>
        <dbReference type="ARBA" id="ARBA00022617"/>
    </source>
</evidence>
<comment type="subcellular location">
    <subcellularLocation>
        <location evidence="2">Membrane</location>
        <topology evidence="2">Multi-pass membrane protein</topology>
    </subcellularLocation>
</comment>
<proteinExistence type="predicted"/>
<evidence type="ECO:0000256" key="7">
    <source>
        <dbReference type="ARBA" id="ARBA00022982"/>
    </source>
</evidence>
<keyword evidence="5 12" id="KW-0812">Transmembrane</keyword>
<keyword evidence="15" id="KW-1185">Reference proteome</keyword>
<sequence length="232" mass="25571">METDKSGSGDKKSDSLTMINSVMTIITHALLLIPTAYIVIIYFVHYNFFSWHPICMALGVGLLLMEGIFAISGESNLTSRIKRTQRVTIHWILVTSGLILMFIGLIIAIINKNRLNKRHFVSTHAQLGLGAIVISCVVTLVGTVALNSRWLYPHVRPVVIKVAHAFGGIAMSVIFVATNINGTYKHSFPGGYVGRDFVFACYFFGTLLLLFKPIIGAISRSRVIFKPSQPSS</sequence>
<dbReference type="InterPro" id="IPR006593">
    <property type="entry name" value="Cyt_b561/ferric_Rdtase_TM"/>
</dbReference>
<reference evidence="14 15" key="1">
    <citation type="journal article" date="2021" name="J. Hered.">
        <title>A chromosome-level genome assembly of the parasitoid wasp, Cotesia glomerata (Hymenoptera: Braconidae).</title>
        <authorList>
            <person name="Pinto B.J."/>
            <person name="Weis J.J."/>
            <person name="Gamble T."/>
            <person name="Ode P.J."/>
            <person name="Paul R."/>
            <person name="Zaspel J.M."/>
        </authorList>
    </citation>
    <scope>NUCLEOTIDE SEQUENCE [LARGE SCALE GENOMIC DNA]</scope>
    <source>
        <strain evidence="14">CgM1</strain>
    </source>
</reference>
<name>A0AAV7IPD5_COTGL</name>
<dbReference type="GO" id="GO:0046872">
    <property type="term" value="F:metal ion binding"/>
    <property type="evidence" value="ECO:0007669"/>
    <property type="project" value="UniProtKB-KW"/>
</dbReference>
<evidence type="ECO:0000313" key="14">
    <source>
        <dbReference type="EMBL" id="KAH0554724.1"/>
    </source>
</evidence>
<feature type="transmembrane region" description="Helical" evidence="12">
    <location>
        <begin position="158"/>
        <end position="177"/>
    </location>
</feature>
<feature type="transmembrane region" description="Helical" evidence="12">
    <location>
        <begin position="50"/>
        <end position="71"/>
    </location>
</feature>
<comment type="cofactor">
    <cofactor evidence="1">
        <name>heme b</name>
        <dbReference type="ChEBI" id="CHEBI:60344"/>
    </cofactor>
</comment>
<evidence type="ECO:0000256" key="1">
    <source>
        <dbReference type="ARBA" id="ARBA00001970"/>
    </source>
</evidence>
<keyword evidence="3" id="KW-0813">Transport</keyword>
<evidence type="ECO:0000313" key="15">
    <source>
        <dbReference type="Proteomes" id="UP000826195"/>
    </source>
</evidence>
<evidence type="ECO:0000256" key="12">
    <source>
        <dbReference type="SAM" id="Phobius"/>
    </source>
</evidence>
<dbReference type="GO" id="GO:0016020">
    <property type="term" value="C:membrane"/>
    <property type="evidence" value="ECO:0007669"/>
    <property type="project" value="UniProtKB-SubCell"/>
</dbReference>
<organism evidence="14 15">
    <name type="scientific">Cotesia glomerata</name>
    <name type="common">Lepidopteran parasitic wasp</name>
    <name type="synonym">Apanteles glomeratus</name>
    <dbReference type="NCBI Taxonomy" id="32391"/>
    <lineage>
        <taxon>Eukaryota</taxon>
        <taxon>Metazoa</taxon>
        <taxon>Ecdysozoa</taxon>
        <taxon>Arthropoda</taxon>
        <taxon>Hexapoda</taxon>
        <taxon>Insecta</taxon>
        <taxon>Pterygota</taxon>
        <taxon>Neoptera</taxon>
        <taxon>Endopterygota</taxon>
        <taxon>Hymenoptera</taxon>
        <taxon>Apocrita</taxon>
        <taxon>Ichneumonoidea</taxon>
        <taxon>Braconidae</taxon>
        <taxon>Microgastrinae</taxon>
        <taxon>Cotesia</taxon>
    </lineage>
</organism>
<feature type="transmembrane region" description="Helical" evidence="12">
    <location>
        <begin position="21"/>
        <end position="44"/>
    </location>
</feature>
<dbReference type="GO" id="GO:0140571">
    <property type="term" value="F:transmembrane ascorbate ferrireductase activity"/>
    <property type="evidence" value="ECO:0007669"/>
    <property type="project" value="UniProtKB-EC"/>
</dbReference>
<evidence type="ECO:0000256" key="8">
    <source>
        <dbReference type="ARBA" id="ARBA00022989"/>
    </source>
</evidence>
<feature type="transmembrane region" description="Helical" evidence="12">
    <location>
        <begin position="125"/>
        <end position="146"/>
    </location>
</feature>